<dbReference type="Proteomes" id="UP000589036">
    <property type="component" value="Unassembled WGS sequence"/>
</dbReference>
<reference evidence="2 3" key="1">
    <citation type="submission" date="2020-07" db="EMBL/GenBank/DDBJ databases">
        <title>Sequencing the genomes of 1000 actinobacteria strains.</title>
        <authorList>
            <person name="Klenk H.-P."/>
        </authorList>
    </citation>
    <scope>NUCLEOTIDE SEQUENCE [LARGE SCALE GENOMIC DNA]</scope>
    <source>
        <strain evidence="2 3">CXB654</strain>
    </source>
</reference>
<name>A0A852U308_9ACTN</name>
<comment type="caution">
    <text evidence="2">The sequence shown here is derived from an EMBL/GenBank/DDBJ whole genome shotgun (WGS) entry which is preliminary data.</text>
</comment>
<proteinExistence type="predicted"/>
<sequence length="220" mass="25389">MTMTLGDAFNRRKKLAADLQSWINRLSLSGNERRAYRTSRLEGEGAYRPQPGTEKATRREYTVQECRERIAAILEEDRELALRISRTNQLARAEIEDLDGRMRLLSIPELLVLKDDTIPKLEQAARAVPLRADDVGVYESGDDWVRYRTVKKIERKRESFSEKGLKVEEMELLGYDVVEVTDYGAARRAQWDEIDRIGEFAQRVKQAINQANKTDLAELD</sequence>
<keyword evidence="3" id="KW-1185">Reference proteome</keyword>
<dbReference type="AlphaFoldDB" id="A0A852U308"/>
<accession>A0A852U308</accession>
<protein>
    <submittedName>
        <fullName evidence="2">Uncharacterized protein</fullName>
    </submittedName>
</protein>
<feature type="region of interest" description="Disordered" evidence="1">
    <location>
        <begin position="37"/>
        <end position="58"/>
    </location>
</feature>
<gene>
    <name evidence="2" type="ORF">HDA32_004433</name>
</gene>
<evidence type="ECO:0000313" key="2">
    <source>
        <dbReference type="EMBL" id="NYE49313.1"/>
    </source>
</evidence>
<dbReference type="EMBL" id="JACCCC010000001">
    <property type="protein sequence ID" value="NYE49313.1"/>
    <property type="molecule type" value="Genomic_DNA"/>
</dbReference>
<evidence type="ECO:0000313" key="3">
    <source>
        <dbReference type="Proteomes" id="UP000589036"/>
    </source>
</evidence>
<organism evidence="2 3">
    <name type="scientific">Spinactinospora alkalitolerans</name>
    <dbReference type="NCBI Taxonomy" id="687207"/>
    <lineage>
        <taxon>Bacteria</taxon>
        <taxon>Bacillati</taxon>
        <taxon>Actinomycetota</taxon>
        <taxon>Actinomycetes</taxon>
        <taxon>Streptosporangiales</taxon>
        <taxon>Nocardiopsidaceae</taxon>
        <taxon>Spinactinospora</taxon>
    </lineage>
</organism>
<evidence type="ECO:0000256" key="1">
    <source>
        <dbReference type="SAM" id="MobiDB-lite"/>
    </source>
</evidence>